<dbReference type="PRINTS" id="PR00039">
    <property type="entry name" value="HTHLYSR"/>
</dbReference>
<feature type="domain" description="HTH lysR-type" evidence="5">
    <location>
        <begin position="1"/>
        <end position="60"/>
    </location>
</feature>
<dbReference type="AlphaFoldDB" id="A0A5A9Z589"/>
<evidence type="ECO:0000256" key="1">
    <source>
        <dbReference type="ARBA" id="ARBA00009437"/>
    </source>
</evidence>
<keyword evidence="3" id="KW-0238">DNA-binding</keyword>
<keyword evidence="7" id="KW-1185">Reference proteome</keyword>
<keyword evidence="4" id="KW-0804">Transcription</keyword>
<dbReference type="SUPFAM" id="SSF46785">
    <property type="entry name" value="Winged helix' DNA-binding domain"/>
    <property type="match status" value="1"/>
</dbReference>
<protein>
    <submittedName>
        <fullName evidence="6">LysR family transcriptional regulator</fullName>
    </submittedName>
</protein>
<proteinExistence type="inferred from homology"/>
<dbReference type="GO" id="GO:0043565">
    <property type="term" value="F:sequence-specific DNA binding"/>
    <property type="evidence" value="ECO:0007669"/>
    <property type="project" value="TreeGrafter"/>
</dbReference>
<dbReference type="InterPro" id="IPR036390">
    <property type="entry name" value="WH_DNA-bd_sf"/>
</dbReference>
<evidence type="ECO:0000259" key="5">
    <source>
        <dbReference type="PROSITE" id="PS50931"/>
    </source>
</evidence>
<comment type="similarity">
    <text evidence="1">Belongs to the LysR transcriptional regulatory family.</text>
</comment>
<dbReference type="Proteomes" id="UP000325291">
    <property type="component" value="Unassembled WGS sequence"/>
</dbReference>
<dbReference type="GO" id="GO:0003700">
    <property type="term" value="F:DNA-binding transcription factor activity"/>
    <property type="evidence" value="ECO:0007669"/>
    <property type="project" value="InterPro"/>
</dbReference>
<reference evidence="6 7" key="1">
    <citation type="submission" date="2019-07" db="EMBL/GenBank/DDBJ databases">
        <title>Aquicoccus porphyridii gen. nov., sp. nov., isolated from a small marine red alga, Porphyridium marinum.</title>
        <authorList>
            <person name="Liu L."/>
        </authorList>
    </citation>
    <scope>NUCLEOTIDE SEQUENCE [LARGE SCALE GENOMIC DNA]</scope>
    <source>
        <strain evidence="6 7">L1 8-17</strain>
    </source>
</reference>
<dbReference type="Gene3D" id="3.40.190.290">
    <property type="match status" value="1"/>
</dbReference>
<comment type="caution">
    <text evidence="6">The sequence shown here is derived from an EMBL/GenBank/DDBJ whole genome shotgun (WGS) entry which is preliminary data.</text>
</comment>
<dbReference type="GO" id="GO:0010628">
    <property type="term" value="P:positive regulation of gene expression"/>
    <property type="evidence" value="ECO:0007669"/>
    <property type="project" value="TreeGrafter"/>
</dbReference>
<dbReference type="InterPro" id="IPR036388">
    <property type="entry name" value="WH-like_DNA-bd_sf"/>
</dbReference>
<dbReference type="InterPro" id="IPR005119">
    <property type="entry name" value="LysR_subst-bd"/>
</dbReference>
<sequence length="325" mass="36868">MRITHRQLEAFIQFMETGTVTAAADRMYVTQPAMSKMLAGLEIDLNLTLFLREKRRLIPTDEARLLYNEVRRLFASLADVERFAEDLRTFRTGELRIVTASTIGLTLVADALAEFAKENPDVDVLMDMSSNVGPDVLAANVDIGFSVTQFQHPALKIEPLIHASSVCIVPKNHHLAGRDRVGPKDLEGEEFISFSRDSRMRHITDGVFEQYRVMRKMRIEVFASAEANALVSRGVGVAIVEPLGVRQEFWPDVVAIPFDPAIEFTFSAFRPRDRIASPLANRFMDMLRRHIREMHDGEAYLPDWMEVRLPGRSRTPTPPVEDMID</sequence>
<dbReference type="PANTHER" id="PTHR30427">
    <property type="entry name" value="TRANSCRIPTIONAL ACTIVATOR PROTEIN LYSR"/>
    <property type="match status" value="1"/>
</dbReference>
<evidence type="ECO:0000256" key="2">
    <source>
        <dbReference type="ARBA" id="ARBA00023015"/>
    </source>
</evidence>
<dbReference type="Pfam" id="PF03466">
    <property type="entry name" value="LysR_substrate"/>
    <property type="match status" value="1"/>
</dbReference>
<keyword evidence="2" id="KW-0805">Transcription regulation</keyword>
<evidence type="ECO:0000313" key="7">
    <source>
        <dbReference type="Proteomes" id="UP000325291"/>
    </source>
</evidence>
<accession>A0A5A9Z589</accession>
<name>A0A5A9Z589_9RHOB</name>
<dbReference type="EMBL" id="VINQ01000014">
    <property type="protein sequence ID" value="KAA0912356.1"/>
    <property type="molecule type" value="Genomic_DNA"/>
</dbReference>
<dbReference type="InterPro" id="IPR000847">
    <property type="entry name" value="LysR_HTH_N"/>
</dbReference>
<evidence type="ECO:0000256" key="3">
    <source>
        <dbReference type="ARBA" id="ARBA00023125"/>
    </source>
</evidence>
<dbReference type="PANTHER" id="PTHR30427:SF1">
    <property type="entry name" value="TRANSCRIPTIONAL ACTIVATOR PROTEIN LYSR"/>
    <property type="match status" value="1"/>
</dbReference>
<dbReference type="Pfam" id="PF00126">
    <property type="entry name" value="HTH_1"/>
    <property type="match status" value="1"/>
</dbReference>
<evidence type="ECO:0000313" key="6">
    <source>
        <dbReference type="EMBL" id="KAA0912356.1"/>
    </source>
</evidence>
<dbReference type="RefSeq" id="WP_111364176.1">
    <property type="nucleotide sequence ID" value="NZ_JASHJG010000004.1"/>
</dbReference>
<organism evidence="6 7">
    <name type="scientific">Aquicoccus porphyridii</name>
    <dbReference type="NCBI Taxonomy" id="1852029"/>
    <lineage>
        <taxon>Bacteria</taxon>
        <taxon>Pseudomonadati</taxon>
        <taxon>Pseudomonadota</taxon>
        <taxon>Alphaproteobacteria</taxon>
        <taxon>Rhodobacterales</taxon>
        <taxon>Paracoccaceae</taxon>
        <taxon>Aquicoccus</taxon>
    </lineage>
</organism>
<dbReference type="PROSITE" id="PS50931">
    <property type="entry name" value="HTH_LYSR"/>
    <property type="match status" value="1"/>
</dbReference>
<gene>
    <name evidence="6" type="ORF">FLO80_16200</name>
</gene>
<dbReference type="Gene3D" id="1.10.10.10">
    <property type="entry name" value="Winged helix-like DNA-binding domain superfamily/Winged helix DNA-binding domain"/>
    <property type="match status" value="1"/>
</dbReference>
<evidence type="ECO:0000256" key="4">
    <source>
        <dbReference type="ARBA" id="ARBA00023163"/>
    </source>
</evidence>
<dbReference type="SUPFAM" id="SSF53850">
    <property type="entry name" value="Periplasmic binding protein-like II"/>
    <property type="match status" value="1"/>
</dbReference>